<evidence type="ECO:0000313" key="3">
    <source>
        <dbReference type="EMBL" id="MCG2615981.1"/>
    </source>
</evidence>
<reference evidence="3" key="1">
    <citation type="submission" date="2022-01" db="EMBL/GenBank/DDBJ databases">
        <authorList>
            <person name="Jo J.-H."/>
            <person name="Im W.-T."/>
        </authorList>
    </citation>
    <scope>NUCLEOTIDE SEQUENCE</scope>
    <source>
        <strain evidence="3">NA20</strain>
    </source>
</reference>
<dbReference type="Proteomes" id="UP001165367">
    <property type="component" value="Unassembled WGS sequence"/>
</dbReference>
<evidence type="ECO:0000313" key="4">
    <source>
        <dbReference type="Proteomes" id="UP001165367"/>
    </source>
</evidence>
<sequence>MNIFKRLFRIGQAEIHAAVDKMEDPVKMTEQGLRELRNDLTEATEAYAKVKALAIRTENDQAHCQQESMNYAEKAILIMQKAQSGQVDLVKAEDLAREALSLRRKYFAEAEELGGQVVALQQSSKEMLRNTEILKSNMEKWEKELRTLKARVKVSKATEQVNKQLAQLDNNGTIAMLERMKAKVEDQEALSKAYGEIARDKNSLKDELNSLLKDDSLSIEKDLKAIKEKLGIQDNTEGNNH</sequence>
<feature type="coiled-coil region" evidence="2">
    <location>
        <begin position="26"/>
        <end position="53"/>
    </location>
</feature>
<dbReference type="EMBL" id="JAKLTR010000011">
    <property type="protein sequence ID" value="MCG2615981.1"/>
    <property type="molecule type" value="Genomic_DNA"/>
</dbReference>
<gene>
    <name evidence="3" type="ORF">LZZ85_16915</name>
</gene>
<dbReference type="Pfam" id="PF04012">
    <property type="entry name" value="PspA_IM30"/>
    <property type="match status" value="1"/>
</dbReference>
<dbReference type="RefSeq" id="WP_237874519.1">
    <property type="nucleotide sequence ID" value="NZ_JAKLTR010000011.1"/>
</dbReference>
<keyword evidence="2" id="KW-0175">Coiled coil</keyword>
<proteinExistence type="inferred from homology"/>
<protein>
    <submittedName>
        <fullName evidence="3">PspA/IM30 family protein</fullName>
    </submittedName>
</protein>
<evidence type="ECO:0000256" key="1">
    <source>
        <dbReference type="ARBA" id="ARBA00043985"/>
    </source>
</evidence>
<accession>A0ABS9KUH6</accession>
<dbReference type="PANTHER" id="PTHR31088:SF6">
    <property type="entry name" value="PHAGE SHOCK PROTEIN A"/>
    <property type="match status" value="1"/>
</dbReference>
<dbReference type="InterPro" id="IPR007157">
    <property type="entry name" value="PspA_VIPP1"/>
</dbReference>
<keyword evidence="4" id="KW-1185">Reference proteome</keyword>
<feature type="coiled-coil region" evidence="2">
    <location>
        <begin position="124"/>
        <end position="158"/>
    </location>
</feature>
<evidence type="ECO:0000256" key="2">
    <source>
        <dbReference type="SAM" id="Coils"/>
    </source>
</evidence>
<comment type="similarity">
    <text evidence="1">Belongs to the PspA/Vipp/IM30 family.</text>
</comment>
<dbReference type="PANTHER" id="PTHR31088">
    <property type="entry name" value="MEMBRANE-ASSOCIATED PROTEIN VIPP1, CHLOROPLASTIC"/>
    <property type="match status" value="1"/>
</dbReference>
<name>A0ABS9KUH6_9BACT</name>
<comment type="caution">
    <text evidence="3">The sequence shown here is derived from an EMBL/GenBank/DDBJ whole genome shotgun (WGS) entry which is preliminary data.</text>
</comment>
<organism evidence="3 4">
    <name type="scientific">Terrimonas ginsenosidimutans</name>
    <dbReference type="NCBI Taxonomy" id="2908004"/>
    <lineage>
        <taxon>Bacteria</taxon>
        <taxon>Pseudomonadati</taxon>
        <taxon>Bacteroidota</taxon>
        <taxon>Chitinophagia</taxon>
        <taxon>Chitinophagales</taxon>
        <taxon>Chitinophagaceae</taxon>
        <taxon>Terrimonas</taxon>
    </lineage>
</organism>